<evidence type="ECO:0000313" key="3">
    <source>
        <dbReference type="WBParaSite" id="SCUD_0002325701-mRNA-1"/>
    </source>
</evidence>
<name>A0A183L7D4_9TREM</name>
<dbReference type="AlphaFoldDB" id="A0A183L7D4"/>
<dbReference type="Proteomes" id="UP000279833">
    <property type="component" value="Unassembled WGS sequence"/>
</dbReference>
<dbReference type="EMBL" id="UZAK01053162">
    <property type="protein sequence ID" value="VDP82133.1"/>
    <property type="molecule type" value="Genomic_DNA"/>
</dbReference>
<sequence>MNETIMDMPMKHLITEPLLNVEELCCKHFLRLCIESFILDHLKYLDELIKTTDNNDDSIHFKKIT</sequence>
<evidence type="ECO:0000313" key="1">
    <source>
        <dbReference type="EMBL" id="VDP82133.1"/>
    </source>
</evidence>
<proteinExistence type="predicted"/>
<organism evidence="3">
    <name type="scientific">Schistosoma curassoni</name>
    <dbReference type="NCBI Taxonomy" id="6186"/>
    <lineage>
        <taxon>Eukaryota</taxon>
        <taxon>Metazoa</taxon>
        <taxon>Spiralia</taxon>
        <taxon>Lophotrochozoa</taxon>
        <taxon>Platyhelminthes</taxon>
        <taxon>Trematoda</taxon>
        <taxon>Digenea</taxon>
        <taxon>Strigeidida</taxon>
        <taxon>Schistosomatoidea</taxon>
        <taxon>Schistosomatidae</taxon>
        <taxon>Schistosoma</taxon>
    </lineage>
</organism>
<keyword evidence="2" id="KW-1185">Reference proteome</keyword>
<reference evidence="1 2" key="2">
    <citation type="submission" date="2018-11" db="EMBL/GenBank/DDBJ databases">
        <authorList>
            <consortium name="Pathogen Informatics"/>
        </authorList>
    </citation>
    <scope>NUCLEOTIDE SEQUENCE [LARGE SCALE GENOMIC DNA]</scope>
    <source>
        <strain evidence="1">Dakar</strain>
        <strain evidence="2">Dakar, Senegal</strain>
    </source>
</reference>
<protein>
    <submittedName>
        <fullName evidence="1 3">Uncharacterized protein</fullName>
    </submittedName>
</protein>
<gene>
    <name evidence="1" type="ORF">SCUD_LOCUS23254</name>
</gene>
<evidence type="ECO:0000313" key="2">
    <source>
        <dbReference type="Proteomes" id="UP000279833"/>
    </source>
</evidence>
<reference evidence="3" key="1">
    <citation type="submission" date="2016-06" db="UniProtKB">
        <authorList>
            <consortium name="WormBaseParasite"/>
        </authorList>
    </citation>
    <scope>IDENTIFICATION</scope>
</reference>
<accession>A0A183L7D4</accession>
<dbReference type="WBParaSite" id="SCUD_0002325701-mRNA-1">
    <property type="protein sequence ID" value="SCUD_0002325701-mRNA-1"/>
    <property type="gene ID" value="SCUD_0002325701"/>
</dbReference>